<evidence type="ECO:0000256" key="10">
    <source>
        <dbReference type="ARBA" id="ARBA00023136"/>
    </source>
</evidence>
<keyword evidence="5 12" id="KW-0812">Transmembrane</keyword>
<keyword evidence="14" id="KW-1185">Reference proteome</keyword>
<feature type="region of interest" description="Disordered" evidence="11">
    <location>
        <begin position="232"/>
        <end position="266"/>
    </location>
</feature>
<evidence type="ECO:0000256" key="3">
    <source>
        <dbReference type="ARBA" id="ARBA00021257"/>
    </source>
</evidence>
<accession>A0A2I0W326</accession>
<comment type="similarity">
    <text evidence="2">Belongs to the SEC62 family.</text>
</comment>
<dbReference type="STRING" id="906689.A0A2I0W326"/>
<gene>
    <name evidence="13" type="ORF">MA16_Dca016346</name>
</gene>
<evidence type="ECO:0000256" key="6">
    <source>
        <dbReference type="ARBA" id="ARBA00022824"/>
    </source>
</evidence>
<dbReference type="GO" id="GO:0005789">
    <property type="term" value="C:endoplasmic reticulum membrane"/>
    <property type="evidence" value="ECO:0007669"/>
    <property type="project" value="UniProtKB-SubCell"/>
</dbReference>
<dbReference type="PANTHER" id="PTHR12443:SF9">
    <property type="entry name" value="TRANSLOCATION PROTEIN SEC62"/>
    <property type="match status" value="1"/>
</dbReference>
<feature type="compositionally biased region" description="Polar residues" evidence="11">
    <location>
        <begin position="232"/>
        <end position="254"/>
    </location>
</feature>
<keyword evidence="10 12" id="KW-0472">Membrane</keyword>
<sequence>MTKSATEKKRVRRAPSGTSRDLSDSQPKVRERKHAGVKRGERENSKSRRKKREQVFSKEDAFFAWTFIKRRVLWQTILSFLWPLVALAMCLFPVYPYQVKIVVLYSCAGALLFIVVLLLIRAAIFGAFYIILGNRIWFFPNINAEETTFSELVRFWPKKEEGEPIKWTSRLFYAVISVLIILVLRHHAPDEAARARYQSKVSNIIDEMLEWSPKLALSGMLEKQQPIVNATEENPPVNESWSGSADQQNTTDGFENQDVDDDGNIT</sequence>
<reference evidence="13 14" key="1">
    <citation type="journal article" date="2016" name="Sci. Rep.">
        <title>The Dendrobium catenatum Lindl. genome sequence provides insights into polysaccharide synthase, floral development and adaptive evolution.</title>
        <authorList>
            <person name="Zhang G.Q."/>
            <person name="Xu Q."/>
            <person name="Bian C."/>
            <person name="Tsai W.C."/>
            <person name="Yeh C.M."/>
            <person name="Liu K.W."/>
            <person name="Yoshida K."/>
            <person name="Zhang L.S."/>
            <person name="Chang S.B."/>
            <person name="Chen F."/>
            <person name="Shi Y."/>
            <person name="Su Y.Y."/>
            <person name="Zhang Y.Q."/>
            <person name="Chen L.J."/>
            <person name="Yin Y."/>
            <person name="Lin M."/>
            <person name="Huang H."/>
            <person name="Deng H."/>
            <person name="Wang Z.W."/>
            <person name="Zhu S.L."/>
            <person name="Zhao X."/>
            <person name="Deng C."/>
            <person name="Niu S.C."/>
            <person name="Huang J."/>
            <person name="Wang M."/>
            <person name="Liu G.H."/>
            <person name="Yang H.J."/>
            <person name="Xiao X.J."/>
            <person name="Hsiao Y.Y."/>
            <person name="Wu W.L."/>
            <person name="Chen Y.Y."/>
            <person name="Mitsuda N."/>
            <person name="Ohme-Takagi M."/>
            <person name="Luo Y.B."/>
            <person name="Van de Peer Y."/>
            <person name="Liu Z.J."/>
        </authorList>
    </citation>
    <scope>NUCLEOTIDE SEQUENCE [LARGE SCALE GENOMIC DNA]</scope>
    <source>
        <tissue evidence="13">The whole plant</tissue>
    </source>
</reference>
<dbReference type="AlphaFoldDB" id="A0A2I0W326"/>
<evidence type="ECO:0000256" key="9">
    <source>
        <dbReference type="ARBA" id="ARBA00023010"/>
    </source>
</evidence>
<keyword evidence="9" id="KW-0811">Translocation</keyword>
<keyword evidence="4" id="KW-0813">Transport</keyword>
<dbReference type="Pfam" id="PF03839">
    <property type="entry name" value="Sec62"/>
    <property type="match status" value="1"/>
</dbReference>
<feature type="transmembrane region" description="Helical" evidence="12">
    <location>
        <begin position="101"/>
        <end position="132"/>
    </location>
</feature>
<evidence type="ECO:0000256" key="1">
    <source>
        <dbReference type="ARBA" id="ARBA00004477"/>
    </source>
</evidence>
<feature type="compositionally biased region" description="Acidic residues" evidence="11">
    <location>
        <begin position="255"/>
        <end position="266"/>
    </location>
</feature>
<name>A0A2I0W326_9ASPA</name>
<dbReference type="InterPro" id="IPR004728">
    <property type="entry name" value="Sec62"/>
</dbReference>
<dbReference type="GO" id="GO:0031204">
    <property type="term" value="P:post-translational protein targeting to membrane, translocation"/>
    <property type="evidence" value="ECO:0007669"/>
    <property type="project" value="TreeGrafter"/>
</dbReference>
<proteinExistence type="inferred from homology"/>
<reference evidence="13 14" key="2">
    <citation type="journal article" date="2017" name="Nature">
        <title>The Apostasia genome and the evolution of orchids.</title>
        <authorList>
            <person name="Zhang G.Q."/>
            <person name="Liu K.W."/>
            <person name="Li Z."/>
            <person name="Lohaus R."/>
            <person name="Hsiao Y.Y."/>
            <person name="Niu S.C."/>
            <person name="Wang J.Y."/>
            <person name="Lin Y.C."/>
            <person name="Xu Q."/>
            <person name="Chen L.J."/>
            <person name="Yoshida K."/>
            <person name="Fujiwara S."/>
            <person name="Wang Z.W."/>
            <person name="Zhang Y.Q."/>
            <person name="Mitsuda N."/>
            <person name="Wang M."/>
            <person name="Liu G.H."/>
            <person name="Pecoraro L."/>
            <person name="Huang H.X."/>
            <person name="Xiao X.J."/>
            <person name="Lin M."/>
            <person name="Wu X.Y."/>
            <person name="Wu W.L."/>
            <person name="Chen Y.Y."/>
            <person name="Chang S.B."/>
            <person name="Sakamoto S."/>
            <person name="Ohme-Takagi M."/>
            <person name="Yagi M."/>
            <person name="Zeng S.J."/>
            <person name="Shen C.Y."/>
            <person name="Yeh C.M."/>
            <person name="Luo Y.B."/>
            <person name="Tsai W.C."/>
            <person name="Van de Peer Y."/>
            <person name="Liu Z.J."/>
        </authorList>
    </citation>
    <scope>NUCLEOTIDE SEQUENCE [LARGE SCALE GENOMIC DNA]</scope>
    <source>
        <tissue evidence="13">The whole plant</tissue>
    </source>
</reference>
<dbReference type="Proteomes" id="UP000233837">
    <property type="component" value="Unassembled WGS sequence"/>
</dbReference>
<evidence type="ECO:0000256" key="7">
    <source>
        <dbReference type="ARBA" id="ARBA00022927"/>
    </source>
</evidence>
<evidence type="ECO:0000313" key="13">
    <source>
        <dbReference type="EMBL" id="PKU70062.1"/>
    </source>
</evidence>
<protein>
    <recommendedName>
        <fullName evidence="3">Translocation protein SEC62</fullName>
    </recommendedName>
</protein>
<feature type="region of interest" description="Disordered" evidence="11">
    <location>
        <begin position="1"/>
        <end position="52"/>
    </location>
</feature>
<evidence type="ECO:0000256" key="2">
    <source>
        <dbReference type="ARBA" id="ARBA00010604"/>
    </source>
</evidence>
<evidence type="ECO:0000256" key="5">
    <source>
        <dbReference type="ARBA" id="ARBA00022692"/>
    </source>
</evidence>
<dbReference type="PANTHER" id="PTHR12443">
    <property type="entry name" value="TRANSLOCATION PROTEIN SEC62"/>
    <property type="match status" value="1"/>
</dbReference>
<evidence type="ECO:0000256" key="8">
    <source>
        <dbReference type="ARBA" id="ARBA00022989"/>
    </source>
</evidence>
<evidence type="ECO:0000256" key="12">
    <source>
        <dbReference type="SAM" id="Phobius"/>
    </source>
</evidence>
<evidence type="ECO:0000256" key="4">
    <source>
        <dbReference type="ARBA" id="ARBA00022448"/>
    </source>
</evidence>
<keyword evidence="6" id="KW-0256">Endoplasmic reticulum</keyword>
<keyword evidence="8 12" id="KW-1133">Transmembrane helix</keyword>
<comment type="subcellular location">
    <subcellularLocation>
        <location evidence="1">Endoplasmic reticulum membrane</location>
        <topology evidence="1">Multi-pass membrane protein</topology>
    </subcellularLocation>
</comment>
<evidence type="ECO:0000256" key="11">
    <source>
        <dbReference type="SAM" id="MobiDB-lite"/>
    </source>
</evidence>
<feature type="transmembrane region" description="Helical" evidence="12">
    <location>
        <begin position="72"/>
        <end position="95"/>
    </location>
</feature>
<organism evidence="13 14">
    <name type="scientific">Dendrobium catenatum</name>
    <dbReference type="NCBI Taxonomy" id="906689"/>
    <lineage>
        <taxon>Eukaryota</taxon>
        <taxon>Viridiplantae</taxon>
        <taxon>Streptophyta</taxon>
        <taxon>Embryophyta</taxon>
        <taxon>Tracheophyta</taxon>
        <taxon>Spermatophyta</taxon>
        <taxon>Magnoliopsida</taxon>
        <taxon>Liliopsida</taxon>
        <taxon>Asparagales</taxon>
        <taxon>Orchidaceae</taxon>
        <taxon>Epidendroideae</taxon>
        <taxon>Malaxideae</taxon>
        <taxon>Dendrobiinae</taxon>
        <taxon>Dendrobium</taxon>
    </lineage>
</organism>
<evidence type="ECO:0000313" key="14">
    <source>
        <dbReference type="Proteomes" id="UP000233837"/>
    </source>
</evidence>
<keyword evidence="7" id="KW-0653">Protein transport</keyword>
<dbReference type="EMBL" id="KZ502953">
    <property type="protein sequence ID" value="PKU70062.1"/>
    <property type="molecule type" value="Genomic_DNA"/>
</dbReference>